<dbReference type="PATRIC" id="fig|1432562.3.peg.2028"/>
<dbReference type="OrthoDB" id="2417620at2"/>
<evidence type="ECO:0000313" key="2">
    <source>
        <dbReference type="Proteomes" id="UP000034287"/>
    </source>
</evidence>
<gene>
    <name evidence="1" type="ORF">WN59_10215</name>
</gene>
<evidence type="ECO:0000313" key="1">
    <source>
        <dbReference type="EMBL" id="KKK33965.1"/>
    </source>
</evidence>
<keyword evidence="2" id="KW-1185">Reference proteome</keyword>
<reference evidence="1 2" key="1">
    <citation type="submission" date="2015-04" db="EMBL/GenBank/DDBJ databases">
        <title>Taxonomic description and genome sequence of Salinicoccus sediminis sp. nov., a novel hyper halotolerant bacterium isolated from marine sediment.</title>
        <authorList>
            <person name="Mathan Kumar R."/>
            <person name="Kaur G."/>
            <person name="Kumar N."/>
            <person name="Kumar A."/>
            <person name="Singh N.K."/>
            <person name="Kaur N."/>
            <person name="Mayilraj S."/>
        </authorList>
    </citation>
    <scope>NUCLEOTIDE SEQUENCE [LARGE SCALE GENOMIC DNA]</scope>
    <source>
        <strain evidence="1 2">SV-16</strain>
    </source>
</reference>
<accession>A0A0M2SMX9</accession>
<proteinExistence type="predicted"/>
<protein>
    <submittedName>
        <fullName evidence="1">Uncharacterized protein</fullName>
    </submittedName>
</protein>
<dbReference type="AlphaFoldDB" id="A0A0M2SMX9"/>
<sequence>MEINDFTIQKFNEHEGIINILVVEPENQNIYSDIDKGFITARSQDYNFKILTVREILKIDKELYYKAEYKGKKIGLFKPVKSIFLIPKMNRQIKIKQSTEFENALNEYLLLEKEHFESNKSNVAFSKFYAIFEGKIYETIVLIDEILCFLRSDEINNLHKIAKHFTVETDAMTFYNSEMTKKSNLIKAGEKIYSSKYIIPNEKKVKFRYNNKDIWISEEHININYTISYYQPNDINDLIIDAILNQYNEKLENYHIYYNKLLNRELNK</sequence>
<organism evidence="1 2">
    <name type="scientific">Salinicoccus sediminis</name>
    <dbReference type="NCBI Taxonomy" id="1432562"/>
    <lineage>
        <taxon>Bacteria</taxon>
        <taxon>Bacillati</taxon>
        <taxon>Bacillota</taxon>
        <taxon>Bacilli</taxon>
        <taxon>Bacillales</taxon>
        <taxon>Staphylococcaceae</taxon>
        <taxon>Salinicoccus</taxon>
    </lineage>
</organism>
<dbReference type="RefSeq" id="WP_046516812.1">
    <property type="nucleotide sequence ID" value="NZ_LAYZ01000024.1"/>
</dbReference>
<comment type="caution">
    <text evidence="1">The sequence shown here is derived from an EMBL/GenBank/DDBJ whole genome shotgun (WGS) entry which is preliminary data.</text>
</comment>
<dbReference type="STRING" id="1432562.WN59_10215"/>
<dbReference type="EMBL" id="LAYZ01000024">
    <property type="protein sequence ID" value="KKK33965.1"/>
    <property type="molecule type" value="Genomic_DNA"/>
</dbReference>
<dbReference type="Proteomes" id="UP000034287">
    <property type="component" value="Unassembled WGS sequence"/>
</dbReference>
<name>A0A0M2SMX9_9STAP</name>